<dbReference type="EMBL" id="LCIN01000023">
    <property type="protein sequence ID" value="KKT55432.1"/>
    <property type="molecule type" value="Genomic_DNA"/>
</dbReference>
<dbReference type="Proteomes" id="UP000033977">
    <property type="component" value="Unassembled WGS sequence"/>
</dbReference>
<evidence type="ECO:0000313" key="2">
    <source>
        <dbReference type="Proteomes" id="UP000033977"/>
    </source>
</evidence>
<dbReference type="AlphaFoldDB" id="A0A0G1KGK6"/>
<reference evidence="1 2" key="1">
    <citation type="journal article" date="2015" name="Nature">
        <title>rRNA introns, odd ribosomes, and small enigmatic genomes across a large radiation of phyla.</title>
        <authorList>
            <person name="Brown C.T."/>
            <person name="Hug L.A."/>
            <person name="Thomas B.C."/>
            <person name="Sharon I."/>
            <person name="Castelle C.J."/>
            <person name="Singh A."/>
            <person name="Wilkins M.J."/>
            <person name="Williams K.H."/>
            <person name="Banfield J.F."/>
        </authorList>
    </citation>
    <scope>NUCLEOTIDE SEQUENCE [LARGE SCALE GENOMIC DNA]</scope>
</reference>
<gene>
    <name evidence="1" type="ORF">UW49_C0023G0005</name>
</gene>
<proteinExistence type="predicted"/>
<protein>
    <submittedName>
        <fullName evidence="1">Uncharacterized protein</fullName>
    </submittedName>
</protein>
<evidence type="ECO:0000313" key="1">
    <source>
        <dbReference type="EMBL" id="KKT55432.1"/>
    </source>
</evidence>
<organism evidence="1 2">
    <name type="scientific">Candidatus Giovannonibacteria bacterium GW2011_GWB1_44_23</name>
    <dbReference type="NCBI Taxonomy" id="1618652"/>
    <lineage>
        <taxon>Bacteria</taxon>
        <taxon>Candidatus Giovannoniibacteriota</taxon>
    </lineage>
</organism>
<name>A0A0G1KGK6_9BACT</name>
<accession>A0A0G1KGK6</accession>
<sequence length="71" mass="8052">MSNIVAVPKTEYETLRKKARTYEELASLFFQKVKGDATGEIVNDFKKAGLYSKGFLRDLESGLRFSSKSKK</sequence>
<comment type="caution">
    <text evidence="1">The sequence shown here is derived from an EMBL/GenBank/DDBJ whole genome shotgun (WGS) entry which is preliminary data.</text>
</comment>